<feature type="transmembrane region" description="Helical" evidence="7">
    <location>
        <begin position="178"/>
        <end position="198"/>
    </location>
</feature>
<organism evidence="9 10">
    <name type="scientific">Pseudonocardia alaniniphila</name>
    <dbReference type="NCBI Taxonomy" id="75291"/>
    <lineage>
        <taxon>Bacteria</taxon>
        <taxon>Bacillati</taxon>
        <taxon>Actinomycetota</taxon>
        <taxon>Actinomycetes</taxon>
        <taxon>Pseudonocardiales</taxon>
        <taxon>Pseudonocardiaceae</taxon>
        <taxon>Pseudonocardia</taxon>
    </lineage>
</organism>
<dbReference type="PANTHER" id="PTHR12992">
    <property type="entry name" value="NUDIX HYDROLASE"/>
    <property type="match status" value="1"/>
</dbReference>
<sequence length="232" mass="24711">MVVTRLQPERAPEWLSPLLRRIGEADAETLSHHRIRPRADARRAAVLVLFGEDQVHGPDVLLVERASSLRTHAGQVAFPGGSADPHDRDEVATALREAEEETGVEPEGVVPLAVLPELFIPPSGFVVTPVLAHWERPVAVHAVDAAETAAVVRVPLVDLAEPANRITVRNPSGTSSPAFVVAGLLVWGFTGGLLSALLDLGGWARPWDTTRVDDLGAAWSAARAGRQEVAGS</sequence>
<keyword evidence="7" id="KW-0472">Membrane</keyword>
<reference evidence="9 10" key="1">
    <citation type="submission" date="2022-03" db="EMBL/GenBank/DDBJ databases">
        <title>Pseudonocardia alaer sp. nov., a novel actinomycete isolated from reed forest soil.</title>
        <authorList>
            <person name="Wang L."/>
        </authorList>
    </citation>
    <scope>NUCLEOTIDE SEQUENCE [LARGE SCALE GENOMIC DNA]</scope>
    <source>
        <strain evidence="9 10">Y-16303</strain>
    </source>
</reference>
<gene>
    <name evidence="9" type="ORF">MMF94_13405</name>
</gene>
<keyword evidence="7" id="KW-0812">Transmembrane</keyword>
<dbReference type="PROSITE" id="PS51462">
    <property type="entry name" value="NUDIX"/>
    <property type="match status" value="1"/>
</dbReference>
<evidence type="ECO:0000256" key="1">
    <source>
        <dbReference type="ARBA" id="ARBA00001936"/>
    </source>
</evidence>
<feature type="domain" description="Nudix hydrolase" evidence="8">
    <location>
        <begin position="40"/>
        <end position="181"/>
    </location>
</feature>
<evidence type="ECO:0000313" key="10">
    <source>
        <dbReference type="Proteomes" id="UP001299970"/>
    </source>
</evidence>
<keyword evidence="10" id="KW-1185">Reference proteome</keyword>
<protein>
    <submittedName>
        <fullName evidence="9">CoA pyrophosphatase</fullName>
    </submittedName>
</protein>
<dbReference type="PANTHER" id="PTHR12992:SF11">
    <property type="entry name" value="MITOCHONDRIAL COENZYME A DIPHOSPHATASE NUDT8"/>
    <property type="match status" value="1"/>
</dbReference>
<evidence type="ECO:0000256" key="3">
    <source>
        <dbReference type="ARBA" id="ARBA00022723"/>
    </source>
</evidence>
<dbReference type="RefSeq" id="WP_241036784.1">
    <property type="nucleotide sequence ID" value="NZ_BAAAJF010000039.1"/>
</dbReference>
<dbReference type="InterPro" id="IPR015797">
    <property type="entry name" value="NUDIX_hydrolase-like_dom_sf"/>
</dbReference>
<keyword evidence="5" id="KW-0460">Magnesium</keyword>
<comment type="cofactor">
    <cofactor evidence="2">
        <name>Mg(2+)</name>
        <dbReference type="ChEBI" id="CHEBI:18420"/>
    </cofactor>
</comment>
<dbReference type="CDD" id="cd03426">
    <property type="entry name" value="NUDIX_CoAse_Nudt7"/>
    <property type="match status" value="1"/>
</dbReference>
<evidence type="ECO:0000256" key="7">
    <source>
        <dbReference type="SAM" id="Phobius"/>
    </source>
</evidence>
<keyword evidence="6" id="KW-0464">Manganese</keyword>
<accession>A0ABS9TDS6</accession>
<dbReference type="Gene3D" id="3.90.79.10">
    <property type="entry name" value="Nucleoside Triphosphate Pyrophosphohydrolase"/>
    <property type="match status" value="1"/>
</dbReference>
<keyword evidence="3" id="KW-0479">Metal-binding</keyword>
<evidence type="ECO:0000259" key="8">
    <source>
        <dbReference type="PROSITE" id="PS51462"/>
    </source>
</evidence>
<evidence type="ECO:0000256" key="2">
    <source>
        <dbReference type="ARBA" id="ARBA00001946"/>
    </source>
</evidence>
<keyword evidence="7" id="KW-1133">Transmembrane helix</keyword>
<dbReference type="Pfam" id="PF00293">
    <property type="entry name" value="NUDIX"/>
    <property type="match status" value="1"/>
</dbReference>
<evidence type="ECO:0000256" key="4">
    <source>
        <dbReference type="ARBA" id="ARBA00022801"/>
    </source>
</evidence>
<dbReference type="InterPro" id="IPR000086">
    <property type="entry name" value="NUDIX_hydrolase_dom"/>
</dbReference>
<comment type="caution">
    <text evidence="9">The sequence shown here is derived from an EMBL/GenBank/DDBJ whole genome shotgun (WGS) entry which is preliminary data.</text>
</comment>
<comment type="cofactor">
    <cofactor evidence="1">
        <name>Mn(2+)</name>
        <dbReference type="ChEBI" id="CHEBI:29035"/>
    </cofactor>
</comment>
<dbReference type="Proteomes" id="UP001299970">
    <property type="component" value="Unassembled WGS sequence"/>
</dbReference>
<keyword evidence="4" id="KW-0378">Hydrolase</keyword>
<name>A0ABS9TDS6_9PSEU</name>
<dbReference type="InterPro" id="IPR045121">
    <property type="entry name" value="CoAse"/>
</dbReference>
<proteinExistence type="predicted"/>
<dbReference type="EMBL" id="JAKXMK010000010">
    <property type="protein sequence ID" value="MCH6166680.1"/>
    <property type="molecule type" value="Genomic_DNA"/>
</dbReference>
<evidence type="ECO:0000313" key="9">
    <source>
        <dbReference type="EMBL" id="MCH6166680.1"/>
    </source>
</evidence>
<evidence type="ECO:0000256" key="6">
    <source>
        <dbReference type="ARBA" id="ARBA00023211"/>
    </source>
</evidence>
<evidence type="ECO:0000256" key="5">
    <source>
        <dbReference type="ARBA" id="ARBA00022842"/>
    </source>
</evidence>
<dbReference type="SUPFAM" id="SSF55811">
    <property type="entry name" value="Nudix"/>
    <property type="match status" value="1"/>
</dbReference>